<feature type="region of interest" description="Disordered" evidence="1">
    <location>
        <begin position="342"/>
        <end position="425"/>
    </location>
</feature>
<dbReference type="SUPFAM" id="SSF46934">
    <property type="entry name" value="UBA-like"/>
    <property type="match status" value="2"/>
</dbReference>
<proteinExistence type="predicted"/>
<name>A0ABQ5RNJ4_9CHLO</name>
<reference evidence="3 4" key="1">
    <citation type="journal article" date="2023" name="IScience">
        <title>Expanded male sex-determining region conserved during the evolution of homothallism in the green alga Volvox.</title>
        <authorList>
            <person name="Yamamoto K."/>
            <person name="Matsuzaki R."/>
            <person name="Mahakham W."/>
            <person name="Heman W."/>
            <person name="Sekimoto H."/>
            <person name="Kawachi M."/>
            <person name="Minakuchi Y."/>
            <person name="Toyoda A."/>
            <person name="Nozaki H."/>
        </authorList>
    </citation>
    <scope>NUCLEOTIDE SEQUENCE [LARGE SCALE GENOMIC DNA]</scope>
    <source>
        <strain evidence="3 4">NIES-4468</strain>
    </source>
</reference>
<accession>A0ABQ5RNJ4</accession>
<keyword evidence="4" id="KW-1185">Reference proteome</keyword>
<feature type="compositionally biased region" description="Pro residues" evidence="1">
    <location>
        <begin position="220"/>
        <end position="231"/>
    </location>
</feature>
<evidence type="ECO:0000313" key="3">
    <source>
        <dbReference type="EMBL" id="GLI58671.1"/>
    </source>
</evidence>
<dbReference type="Pfam" id="PF22562">
    <property type="entry name" value="UBA_7"/>
    <property type="match status" value="1"/>
</dbReference>
<gene>
    <name evidence="3" type="ORF">VaNZ11_000414</name>
</gene>
<feature type="domain" description="UBA" evidence="2">
    <location>
        <begin position="298"/>
        <end position="337"/>
    </location>
</feature>
<evidence type="ECO:0000259" key="2">
    <source>
        <dbReference type="PROSITE" id="PS50030"/>
    </source>
</evidence>
<comment type="caution">
    <text evidence="3">The sequence shown here is derived from an EMBL/GenBank/DDBJ whole genome shotgun (WGS) entry which is preliminary data.</text>
</comment>
<dbReference type="PANTHER" id="PTHR46738">
    <property type="entry name" value="UBIQUITIN-ASSOCIATED DOMAIN-CONTAINING PROTEIN 1"/>
    <property type="match status" value="1"/>
</dbReference>
<dbReference type="EMBL" id="BSDZ01000003">
    <property type="protein sequence ID" value="GLI58671.1"/>
    <property type="molecule type" value="Genomic_DNA"/>
</dbReference>
<dbReference type="InterPro" id="IPR052476">
    <property type="entry name" value="UBAC1"/>
</dbReference>
<dbReference type="SUPFAM" id="SSF54236">
    <property type="entry name" value="Ubiquitin-like"/>
    <property type="match status" value="1"/>
</dbReference>
<feature type="region of interest" description="Disordered" evidence="1">
    <location>
        <begin position="214"/>
        <end position="234"/>
    </location>
</feature>
<sequence length="703" mass="72008">MDLVVRTLFKTLTFNGVDANSEVTDLKNLLHKRGELEHIPIPVASKQRLVFKGSVLTFGSLQNAGVRSGDHLVLLLHRPHPNTTPRPVDTIPVPTAATIRNAVISEARRRGIENTIVDEPARAFRPFSGMARDADQHLLQLVQALQGRAAATEGRSGQPRQAGGNGEVGSAAARPPAEAGAAGARRYLQPPAAFPGGLQVGVMPPGMMLFGMPASAAPATGPPPQPPPIPEPDAQAAAQLGEMGFGEAVVRKALLLHRNDMEAALNWLLQHGDDPAAAEPLTDEQLRQIYSRGPRGPPSEPELVEQLVAMGFDRNQSTDALRRFRNMDMALAFLLRAADEGGENQPHNGSVEGNAGAAAGMGAPQARGPEASGLPGADDQGSQPEAAVGPARLDAAASEGGSPSIHAQGGQEQEGRGSGGGGLSEMSELALLDGENDDVEMLLGRLTGRLAQAAGGDLHVHEGSAGRSQTGGAGQELSTDLSGLSPGMAVDSAGDAQRGAGDEGEDVDDDDDDEGDDDDDDDDEDEEEDEDEDDFAGDDGMPTMIEQLAMGAGGGRAAMLHMPLTGGGPRLVGTAILDDPMGGIRAFEGPFALYGSVPHGGTTPAIAVTRGPDGNELVLGSAGATMPPLMPARGMMMGGLGLGGGGGLGLVAQPLDLPGLTQASGAGEDELQGMGLVQQLLNAVLRDAMGGGEGAGSTTANRR</sequence>
<dbReference type="PANTHER" id="PTHR46738:SF1">
    <property type="entry name" value="UBIQUITIN-ASSOCIATED DOMAIN-CONTAINING PROTEIN 1"/>
    <property type="match status" value="1"/>
</dbReference>
<feature type="compositionally biased region" description="Low complexity" evidence="1">
    <location>
        <begin position="171"/>
        <end position="183"/>
    </location>
</feature>
<dbReference type="InterPro" id="IPR015940">
    <property type="entry name" value="UBA"/>
</dbReference>
<feature type="domain" description="UBA" evidence="2">
    <location>
        <begin position="231"/>
        <end position="271"/>
    </location>
</feature>
<dbReference type="Proteomes" id="UP001165090">
    <property type="component" value="Unassembled WGS sequence"/>
</dbReference>
<feature type="compositionally biased region" description="Low complexity" evidence="1">
    <location>
        <begin position="353"/>
        <end position="368"/>
    </location>
</feature>
<organism evidence="3 4">
    <name type="scientific">Volvox africanus</name>
    <dbReference type="NCBI Taxonomy" id="51714"/>
    <lineage>
        <taxon>Eukaryota</taxon>
        <taxon>Viridiplantae</taxon>
        <taxon>Chlorophyta</taxon>
        <taxon>core chlorophytes</taxon>
        <taxon>Chlorophyceae</taxon>
        <taxon>CS clade</taxon>
        <taxon>Chlamydomonadales</taxon>
        <taxon>Volvocaceae</taxon>
        <taxon>Volvox</taxon>
    </lineage>
</organism>
<dbReference type="InterPro" id="IPR009060">
    <property type="entry name" value="UBA-like_sf"/>
</dbReference>
<evidence type="ECO:0000313" key="4">
    <source>
        <dbReference type="Proteomes" id="UP001165090"/>
    </source>
</evidence>
<feature type="region of interest" description="Disordered" evidence="1">
    <location>
        <begin position="150"/>
        <end position="183"/>
    </location>
</feature>
<dbReference type="InterPro" id="IPR029071">
    <property type="entry name" value="Ubiquitin-like_domsf"/>
</dbReference>
<dbReference type="Gene3D" id="1.10.8.10">
    <property type="entry name" value="DNA helicase RuvA subunit, C-terminal domain"/>
    <property type="match status" value="2"/>
</dbReference>
<evidence type="ECO:0000256" key="1">
    <source>
        <dbReference type="SAM" id="MobiDB-lite"/>
    </source>
</evidence>
<feature type="region of interest" description="Disordered" evidence="1">
    <location>
        <begin position="460"/>
        <end position="541"/>
    </location>
</feature>
<protein>
    <recommendedName>
        <fullName evidence="2">UBA domain-containing protein</fullName>
    </recommendedName>
</protein>
<feature type="compositionally biased region" description="Acidic residues" evidence="1">
    <location>
        <begin position="502"/>
        <end position="537"/>
    </location>
</feature>
<dbReference type="PROSITE" id="PS50030">
    <property type="entry name" value="UBA"/>
    <property type="match status" value="2"/>
</dbReference>
<dbReference type="Pfam" id="PF00627">
    <property type="entry name" value="UBA"/>
    <property type="match status" value="1"/>
</dbReference>
<dbReference type="SMART" id="SM00165">
    <property type="entry name" value="UBA"/>
    <property type="match status" value="2"/>
</dbReference>